<feature type="transmembrane region" description="Helical" evidence="2">
    <location>
        <begin position="234"/>
        <end position="253"/>
    </location>
</feature>
<accession>A0AAD4HV18</accession>
<evidence type="ECO:0000256" key="1">
    <source>
        <dbReference type="SAM" id="MobiDB-lite"/>
    </source>
</evidence>
<dbReference type="AlphaFoldDB" id="A0AAD4HV18"/>
<feature type="compositionally biased region" description="Polar residues" evidence="1">
    <location>
        <begin position="28"/>
        <end position="38"/>
    </location>
</feature>
<dbReference type="EMBL" id="JAHCVI010000006">
    <property type="protein sequence ID" value="KAG7284371.1"/>
    <property type="molecule type" value="Genomic_DNA"/>
</dbReference>
<sequence length="258" mass="28743">MSAGPAEDHDQHKVDNANLSVQGMVRENQATDSDQDAPTITVEGPGQDDKLDLNDMKNVFLASAPTPKRLAQILEAILNRGQASTPYFKQWEDDWINTLNTIDSVSEFHLSSTLNDAELDALMFDDSFTLSRAYFAALQTLRSISNMVDDVLQNLDSLRQDWDGRAPVTRMFSSHDLSIAAKNWDTLTTTVERRAQRVHARIARKTEEIKSLRDGLFNATSLREASKGIALNRAIYVFTVVTVLYTPIGFLAASGHKQ</sequence>
<evidence type="ECO:0000313" key="3">
    <source>
        <dbReference type="EMBL" id="KAG7284371.1"/>
    </source>
</evidence>
<reference evidence="3" key="1">
    <citation type="submission" date="2023-02" db="EMBL/GenBank/DDBJ databases">
        <authorList>
            <person name="Palmer J.M."/>
        </authorList>
    </citation>
    <scope>NUCLEOTIDE SEQUENCE</scope>
    <source>
        <strain evidence="3">FW57</strain>
    </source>
</reference>
<dbReference type="Proteomes" id="UP001197093">
    <property type="component" value="Unassembled WGS sequence"/>
</dbReference>
<gene>
    <name evidence="3" type="ORF">NEMBOFW57_010744</name>
</gene>
<proteinExistence type="predicted"/>
<comment type="caution">
    <text evidence="3">The sequence shown here is derived from an EMBL/GenBank/DDBJ whole genome shotgun (WGS) entry which is preliminary data.</text>
</comment>
<keyword evidence="2" id="KW-0472">Membrane</keyword>
<organism evidence="3 4">
    <name type="scientific">Staphylotrichum longicolle</name>
    <dbReference type="NCBI Taxonomy" id="669026"/>
    <lineage>
        <taxon>Eukaryota</taxon>
        <taxon>Fungi</taxon>
        <taxon>Dikarya</taxon>
        <taxon>Ascomycota</taxon>
        <taxon>Pezizomycotina</taxon>
        <taxon>Sordariomycetes</taxon>
        <taxon>Sordariomycetidae</taxon>
        <taxon>Sordariales</taxon>
        <taxon>Chaetomiaceae</taxon>
        <taxon>Staphylotrichum</taxon>
    </lineage>
</organism>
<protein>
    <submittedName>
        <fullName evidence="3">Uncharacterized protein</fullName>
    </submittedName>
</protein>
<evidence type="ECO:0000256" key="2">
    <source>
        <dbReference type="SAM" id="Phobius"/>
    </source>
</evidence>
<name>A0AAD4HV18_9PEZI</name>
<feature type="compositionally biased region" description="Basic and acidic residues" evidence="1">
    <location>
        <begin position="1"/>
        <end position="15"/>
    </location>
</feature>
<evidence type="ECO:0000313" key="4">
    <source>
        <dbReference type="Proteomes" id="UP001197093"/>
    </source>
</evidence>
<keyword evidence="4" id="KW-1185">Reference proteome</keyword>
<keyword evidence="2" id="KW-0812">Transmembrane</keyword>
<keyword evidence="2" id="KW-1133">Transmembrane helix</keyword>
<feature type="region of interest" description="Disordered" evidence="1">
    <location>
        <begin position="1"/>
        <end position="48"/>
    </location>
</feature>